<feature type="domain" description="RNA polymerase N-terminal" evidence="6">
    <location>
        <begin position="1"/>
        <end position="279"/>
    </location>
</feature>
<keyword evidence="3" id="KW-0808">Transferase</keyword>
<dbReference type="AlphaFoldDB" id="A0A9W6ZWS7"/>
<sequence>MLDTLYNVYRQIAYINPKIIMPVDDSDPAEQAIRPTINTTFYRRLTELVNAITNNSRMTQKTGAKEQIKGFSHLWKGKGGLMRNTMLGKRTCFNGRSVIVPDPSLKIDQVKLPRMFRDHLTTSHVWAEEDNSFRHNDIQWVESIDISDNTTPTLVPYKLWLDRRGEVPVGTMVHRKLRVGDGVLVNRQPSLRLQNILYLEVARFGDPDDHTIGINLALTEGFGADFDGDEMNIFVPQSQTTRDVCRERLTPKDNMIDLGTGTSIWAHVQDVPIGCDYLGLDNQSILRGLSGGSITAEMYGTLQRDAYAASTDAGFSISFFDLVGSKAHTKVDPCGNWSRMIRTGSKGKQKNLDQMRDSVGLLLVNGRPVQEVNHISSGKGGVIESSYSKGLTLGECVQHAMAAWEAMITSAIQTAASGYRGRIMNYALMNLTEGTHGTDGNRIGLQTAIILGQTLTQSQLSSFHATGQEKLRSSLADTVAWIEARKGGPASKMILTL</sequence>
<evidence type="ECO:0000256" key="5">
    <source>
        <dbReference type="ARBA" id="ARBA00023163"/>
    </source>
</evidence>
<keyword evidence="4" id="KW-0548">Nucleotidyltransferase</keyword>
<dbReference type="GO" id="GO:0003677">
    <property type="term" value="F:DNA binding"/>
    <property type="evidence" value="ECO:0007669"/>
    <property type="project" value="InterPro"/>
</dbReference>
<reference evidence="8" key="1">
    <citation type="journal article" date="2023" name="Commun. Biol.">
        <title>Genome analysis of Parmales, the sister group of diatoms, reveals the evolutionary specialization of diatoms from phago-mixotrophs to photoautotrophs.</title>
        <authorList>
            <person name="Ban H."/>
            <person name="Sato S."/>
            <person name="Yoshikawa S."/>
            <person name="Yamada K."/>
            <person name="Nakamura Y."/>
            <person name="Ichinomiya M."/>
            <person name="Sato N."/>
            <person name="Blanc-Mathieu R."/>
            <person name="Endo H."/>
            <person name="Kuwata A."/>
            <person name="Ogata H."/>
        </authorList>
    </citation>
    <scope>NUCLEOTIDE SEQUENCE [LARGE SCALE GENOMIC DNA]</scope>
</reference>
<accession>A0A9W6ZWS7</accession>
<dbReference type="SMART" id="SM00663">
    <property type="entry name" value="RPOLA_N"/>
    <property type="match status" value="1"/>
</dbReference>
<dbReference type="Gene3D" id="2.40.40.20">
    <property type="match status" value="1"/>
</dbReference>
<protein>
    <recommendedName>
        <fullName evidence="1">DNA-directed RNA polymerase</fullName>
        <ecNumber evidence="1">2.7.7.6</ecNumber>
    </recommendedName>
</protein>
<dbReference type="GO" id="GO:0006351">
    <property type="term" value="P:DNA-templated transcription"/>
    <property type="evidence" value="ECO:0007669"/>
    <property type="project" value="InterPro"/>
</dbReference>
<evidence type="ECO:0000256" key="1">
    <source>
        <dbReference type="ARBA" id="ARBA00012418"/>
    </source>
</evidence>
<dbReference type="GO" id="GO:0000428">
    <property type="term" value="C:DNA-directed RNA polymerase complex"/>
    <property type="evidence" value="ECO:0007669"/>
    <property type="project" value="UniProtKB-KW"/>
</dbReference>
<evidence type="ECO:0000256" key="2">
    <source>
        <dbReference type="ARBA" id="ARBA00022478"/>
    </source>
</evidence>
<dbReference type="Pfam" id="PF00623">
    <property type="entry name" value="RNA_pol_Rpb1_2"/>
    <property type="match status" value="1"/>
</dbReference>
<dbReference type="EMBL" id="BLQM01000067">
    <property type="protein sequence ID" value="GMH58777.1"/>
    <property type="molecule type" value="Genomic_DNA"/>
</dbReference>
<dbReference type="EC" id="2.7.7.6" evidence="1"/>
<dbReference type="Proteomes" id="UP001162640">
    <property type="component" value="Unassembled WGS sequence"/>
</dbReference>
<keyword evidence="5" id="KW-0804">Transcription</keyword>
<dbReference type="SUPFAM" id="SSF64484">
    <property type="entry name" value="beta and beta-prime subunits of DNA dependent RNA-polymerase"/>
    <property type="match status" value="1"/>
</dbReference>
<organism evidence="7 8">
    <name type="scientific">Triparma laevis f. inornata</name>
    <dbReference type="NCBI Taxonomy" id="1714386"/>
    <lineage>
        <taxon>Eukaryota</taxon>
        <taxon>Sar</taxon>
        <taxon>Stramenopiles</taxon>
        <taxon>Ochrophyta</taxon>
        <taxon>Bolidophyceae</taxon>
        <taxon>Parmales</taxon>
        <taxon>Triparmaceae</taxon>
        <taxon>Triparma</taxon>
    </lineage>
</organism>
<evidence type="ECO:0000256" key="4">
    <source>
        <dbReference type="ARBA" id="ARBA00022695"/>
    </source>
</evidence>
<comment type="caution">
    <text evidence="7">The sequence shown here is derived from an EMBL/GenBank/DDBJ whole genome shotgun (WGS) entry which is preliminary data.</text>
</comment>
<evidence type="ECO:0000259" key="6">
    <source>
        <dbReference type="SMART" id="SM00663"/>
    </source>
</evidence>
<gene>
    <name evidence="7" type="ORF">TL16_g02682</name>
</gene>
<evidence type="ECO:0000313" key="8">
    <source>
        <dbReference type="Proteomes" id="UP001162640"/>
    </source>
</evidence>
<dbReference type="InterPro" id="IPR045867">
    <property type="entry name" value="DNA-dir_RpoC_beta_prime"/>
</dbReference>
<dbReference type="PANTHER" id="PTHR19376:SF32">
    <property type="entry name" value="DNA-DIRECTED RNA POLYMERASE III SUBUNIT RPC1"/>
    <property type="match status" value="1"/>
</dbReference>
<dbReference type="InterPro" id="IPR006592">
    <property type="entry name" value="RNA_pol_N"/>
</dbReference>
<proteinExistence type="predicted"/>
<dbReference type="PANTHER" id="PTHR19376">
    <property type="entry name" value="DNA-DIRECTED RNA POLYMERASE"/>
    <property type="match status" value="1"/>
</dbReference>
<evidence type="ECO:0000313" key="7">
    <source>
        <dbReference type="EMBL" id="GMH58777.1"/>
    </source>
</evidence>
<dbReference type="Gene3D" id="6.10.250.2940">
    <property type="match status" value="1"/>
</dbReference>
<evidence type="ECO:0000256" key="3">
    <source>
        <dbReference type="ARBA" id="ARBA00022679"/>
    </source>
</evidence>
<dbReference type="Gene3D" id="3.30.1490.180">
    <property type="entry name" value="RNA polymerase ii"/>
    <property type="match status" value="1"/>
</dbReference>
<dbReference type="InterPro" id="IPR000722">
    <property type="entry name" value="RNA_pol_asu"/>
</dbReference>
<name>A0A9W6ZWS7_9STRA</name>
<dbReference type="GO" id="GO:0003899">
    <property type="term" value="F:DNA-directed RNA polymerase activity"/>
    <property type="evidence" value="ECO:0007669"/>
    <property type="project" value="UniProtKB-EC"/>
</dbReference>
<keyword evidence="2" id="KW-0240">DNA-directed RNA polymerase</keyword>